<keyword evidence="4" id="KW-1185">Reference proteome</keyword>
<name>A0ABX2T571_9PROT</name>
<dbReference type="PANTHER" id="PTHR31876">
    <property type="entry name" value="COV-LIKE PROTEIN 1"/>
    <property type="match status" value="1"/>
</dbReference>
<accession>A0ABX2T571</accession>
<feature type="transmembrane region" description="Helical" evidence="2">
    <location>
        <begin position="81"/>
        <end position="114"/>
    </location>
</feature>
<keyword evidence="2" id="KW-1133">Transmembrane helix</keyword>
<protein>
    <submittedName>
        <fullName evidence="3">DUF502 domain-containing protein</fullName>
    </submittedName>
</protein>
<dbReference type="EMBL" id="JABFDB010000002">
    <property type="protein sequence ID" value="NYZ19408.1"/>
    <property type="molecule type" value="Genomic_DNA"/>
</dbReference>
<feature type="transmembrane region" description="Helical" evidence="2">
    <location>
        <begin position="36"/>
        <end position="61"/>
    </location>
</feature>
<proteinExistence type="predicted"/>
<sequence>MNPSDDGQTTESAPEPSHPQPPKPPRRDGIGFTGRLRAYFLAGVLVTAPIAITAYIAWWFISFIDNTVRPLIPAGYMPDYYLPFSVPGIGVLVVILALTLIGAFAAGYVGRLLLRAGEGVVARMPVVRSVYGALKQIFETVLAKKSNAFREVVMVEYPRHGLWSMGFITGTAHPEMQKVSAEEMVHVFIPCAPPTAGYLIVAPRREVVVLNMTVEDGLKLVVSGGIVSPPDRGSGEVAELPIVERRRA</sequence>
<dbReference type="InterPro" id="IPR007462">
    <property type="entry name" value="COV1-like"/>
</dbReference>
<feature type="compositionally biased region" description="Polar residues" evidence="1">
    <location>
        <begin position="1"/>
        <end position="12"/>
    </location>
</feature>
<evidence type="ECO:0000256" key="1">
    <source>
        <dbReference type="SAM" id="MobiDB-lite"/>
    </source>
</evidence>
<dbReference type="Proteomes" id="UP000584642">
    <property type="component" value="Unassembled WGS sequence"/>
</dbReference>
<dbReference type="RefSeq" id="WP_180281154.1">
    <property type="nucleotide sequence ID" value="NZ_JABFDB010000002.1"/>
</dbReference>
<comment type="caution">
    <text evidence="3">The sequence shown here is derived from an EMBL/GenBank/DDBJ whole genome shotgun (WGS) entry which is preliminary data.</text>
</comment>
<feature type="region of interest" description="Disordered" evidence="1">
    <location>
        <begin position="1"/>
        <end position="27"/>
    </location>
</feature>
<reference evidence="3 4" key="1">
    <citation type="submission" date="2020-05" db="EMBL/GenBank/DDBJ databases">
        <title>Azospirillum oleiclasticum sp. nov, a nitrogen-fixing and heavy crude oil-emulsifying bacterium isolated from the crude oil of Yumen Oilfield.</title>
        <authorList>
            <person name="Wu D."/>
            <person name="Cai M."/>
            <person name="Zhang X."/>
        </authorList>
    </citation>
    <scope>NUCLEOTIDE SEQUENCE [LARGE SCALE GENOMIC DNA]</scope>
    <source>
        <strain evidence="3 4">ROY-1-1-2</strain>
    </source>
</reference>
<evidence type="ECO:0000256" key="2">
    <source>
        <dbReference type="SAM" id="Phobius"/>
    </source>
</evidence>
<evidence type="ECO:0000313" key="3">
    <source>
        <dbReference type="EMBL" id="NYZ19408.1"/>
    </source>
</evidence>
<dbReference type="PANTHER" id="PTHR31876:SF26">
    <property type="entry name" value="PROTEIN LIKE COV 2"/>
    <property type="match status" value="1"/>
</dbReference>
<gene>
    <name evidence="3" type="ORF">HND93_06775</name>
</gene>
<evidence type="ECO:0000313" key="4">
    <source>
        <dbReference type="Proteomes" id="UP000584642"/>
    </source>
</evidence>
<organism evidence="3 4">
    <name type="scientific">Azospirillum oleiclasticum</name>
    <dbReference type="NCBI Taxonomy" id="2735135"/>
    <lineage>
        <taxon>Bacteria</taxon>
        <taxon>Pseudomonadati</taxon>
        <taxon>Pseudomonadota</taxon>
        <taxon>Alphaproteobacteria</taxon>
        <taxon>Rhodospirillales</taxon>
        <taxon>Azospirillaceae</taxon>
        <taxon>Azospirillum</taxon>
    </lineage>
</organism>
<keyword evidence="2" id="KW-0472">Membrane</keyword>
<dbReference type="Pfam" id="PF04367">
    <property type="entry name" value="DUF502"/>
    <property type="match status" value="1"/>
</dbReference>
<keyword evidence="2" id="KW-0812">Transmembrane</keyword>